<sequence length="112" mass="12272">MTGFTTPEVPRICSPFEFCLFLSFTFFLPSLEGGRELSEKQLRLFACASHGQTTSTCWPCVASHLDWVYFGPRCINRLVSQSHGWSAQGDQAKGSLLGLGVKGGHSRGDSEL</sequence>
<reference evidence="1 2" key="1">
    <citation type="journal article" date="2019" name="Sci. Rep.">
        <title>Orb-weaving spider Araneus ventricosus genome elucidates the spidroin gene catalogue.</title>
        <authorList>
            <person name="Kono N."/>
            <person name="Nakamura H."/>
            <person name="Ohtoshi R."/>
            <person name="Moran D.A.P."/>
            <person name="Shinohara A."/>
            <person name="Yoshida Y."/>
            <person name="Fujiwara M."/>
            <person name="Mori M."/>
            <person name="Tomita M."/>
            <person name="Arakawa K."/>
        </authorList>
    </citation>
    <scope>NUCLEOTIDE SEQUENCE [LARGE SCALE GENOMIC DNA]</scope>
</reference>
<organism evidence="1 2">
    <name type="scientific">Araneus ventricosus</name>
    <name type="common">Orbweaver spider</name>
    <name type="synonym">Epeira ventricosa</name>
    <dbReference type="NCBI Taxonomy" id="182803"/>
    <lineage>
        <taxon>Eukaryota</taxon>
        <taxon>Metazoa</taxon>
        <taxon>Ecdysozoa</taxon>
        <taxon>Arthropoda</taxon>
        <taxon>Chelicerata</taxon>
        <taxon>Arachnida</taxon>
        <taxon>Araneae</taxon>
        <taxon>Araneomorphae</taxon>
        <taxon>Entelegynae</taxon>
        <taxon>Araneoidea</taxon>
        <taxon>Araneidae</taxon>
        <taxon>Araneus</taxon>
    </lineage>
</organism>
<dbReference type="AlphaFoldDB" id="A0A4Y2MKW6"/>
<protein>
    <submittedName>
        <fullName evidence="1">Uncharacterized protein</fullName>
    </submittedName>
</protein>
<gene>
    <name evidence="1" type="ORF">AVEN_28108_1</name>
</gene>
<proteinExistence type="predicted"/>
<dbReference type="Proteomes" id="UP000499080">
    <property type="component" value="Unassembled WGS sequence"/>
</dbReference>
<evidence type="ECO:0000313" key="1">
    <source>
        <dbReference type="EMBL" id="GBN27808.1"/>
    </source>
</evidence>
<dbReference type="EMBL" id="BGPR01007558">
    <property type="protein sequence ID" value="GBN27808.1"/>
    <property type="molecule type" value="Genomic_DNA"/>
</dbReference>
<name>A0A4Y2MKW6_ARAVE</name>
<comment type="caution">
    <text evidence="1">The sequence shown here is derived from an EMBL/GenBank/DDBJ whole genome shotgun (WGS) entry which is preliminary data.</text>
</comment>
<accession>A0A4Y2MKW6</accession>
<keyword evidence="2" id="KW-1185">Reference proteome</keyword>
<evidence type="ECO:0000313" key="2">
    <source>
        <dbReference type="Proteomes" id="UP000499080"/>
    </source>
</evidence>